<name>A0A3P9K2R0_ORYLA</name>
<reference evidence="1" key="4">
    <citation type="submission" date="2025-09" db="UniProtKB">
        <authorList>
            <consortium name="Ensembl"/>
        </authorList>
    </citation>
    <scope>IDENTIFICATION</scope>
    <source>
        <strain evidence="1">HNI</strain>
    </source>
</reference>
<accession>A0A3P9K2R0</accession>
<evidence type="ECO:0000313" key="2">
    <source>
        <dbReference type="Proteomes" id="UP000265180"/>
    </source>
</evidence>
<dbReference type="Proteomes" id="UP000265180">
    <property type="component" value="Chromosome 16"/>
</dbReference>
<reference evidence="1" key="3">
    <citation type="submission" date="2025-08" db="UniProtKB">
        <authorList>
            <consortium name="Ensembl"/>
        </authorList>
    </citation>
    <scope>IDENTIFICATION</scope>
    <source>
        <strain evidence="1">HNI</strain>
    </source>
</reference>
<dbReference type="AlphaFoldDB" id="A0A3P9K2R0"/>
<reference evidence="1 2" key="2">
    <citation type="submission" date="2017-04" db="EMBL/GenBank/DDBJ databases">
        <title>CpG methylation of centromeres and impact of large insertions on vertebrate speciation.</title>
        <authorList>
            <person name="Ichikawa K."/>
            <person name="Yoshimura J."/>
            <person name="Morishita S."/>
        </authorList>
    </citation>
    <scope>NUCLEOTIDE SEQUENCE</scope>
    <source>
        <strain evidence="1 2">HNI</strain>
    </source>
</reference>
<sequence>IHPECHIHAWTIREEGNVYLDASRSAFPNSIRDSSTRRVNHGHEANKAKVARLEVHIICVKGKTLGILVLWQENVAETWKEVTSNFALMWEFYIGCRQKFNLNFPSFALNYE</sequence>
<dbReference type="Ensembl" id="ENSORLT00020011303.1">
    <property type="protein sequence ID" value="ENSORLP00020002443.1"/>
    <property type="gene ID" value="ENSORLG00020003195.1"/>
</dbReference>
<reference key="1">
    <citation type="journal article" date="2007" name="Nature">
        <title>The medaka draft genome and insights into vertebrate genome evolution.</title>
        <authorList>
            <person name="Kasahara M."/>
            <person name="Naruse K."/>
            <person name="Sasaki S."/>
            <person name="Nakatani Y."/>
            <person name="Qu W."/>
            <person name="Ahsan B."/>
            <person name="Yamada T."/>
            <person name="Nagayasu Y."/>
            <person name="Doi K."/>
            <person name="Kasai Y."/>
            <person name="Jindo T."/>
            <person name="Kobayashi D."/>
            <person name="Shimada A."/>
            <person name="Toyoda A."/>
            <person name="Kuroki Y."/>
            <person name="Fujiyama A."/>
            <person name="Sasaki T."/>
            <person name="Shimizu A."/>
            <person name="Asakawa S."/>
            <person name="Shimizu N."/>
            <person name="Hashimoto S."/>
            <person name="Yang J."/>
            <person name="Lee Y."/>
            <person name="Matsushima K."/>
            <person name="Sugano S."/>
            <person name="Sakaizumi M."/>
            <person name="Narita T."/>
            <person name="Ohishi K."/>
            <person name="Haga S."/>
            <person name="Ohta F."/>
            <person name="Nomoto H."/>
            <person name="Nogata K."/>
            <person name="Morishita T."/>
            <person name="Endo T."/>
            <person name="Shin-I T."/>
            <person name="Takeda H."/>
            <person name="Morishita S."/>
            <person name="Kohara Y."/>
        </authorList>
    </citation>
    <scope>NUCLEOTIDE SEQUENCE [LARGE SCALE GENOMIC DNA]</scope>
    <source>
        <strain>Hd-rR</strain>
    </source>
</reference>
<protein>
    <submittedName>
        <fullName evidence="1">Uncharacterized protein</fullName>
    </submittedName>
</protein>
<evidence type="ECO:0000313" key="1">
    <source>
        <dbReference type="Ensembl" id="ENSORLP00020002443.1"/>
    </source>
</evidence>
<proteinExistence type="predicted"/>
<organism evidence="1 2">
    <name type="scientific">Oryzias latipes</name>
    <name type="common">Japanese rice fish</name>
    <name type="synonym">Japanese killifish</name>
    <dbReference type="NCBI Taxonomy" id="8090"/>
    <lineage>
        <taxon>Eukaryota</taxon>
        <taxon>Metazoa</taxon>
        <taxon>Chordata</taxon>
        <taxon>Craniata</taxon>
        <taxon>Vertebrata</taxon>
        <taxon>Euteleostomi</taxon>
        <taxon>Actinopterygii</taxon>
        <taxon>Neopterygii</taxon>
        <taxon>Teleostei</taxon>
        <taxon>Neoteleostei</taxon>
        <taxon>Acanthomorphata</taxon>
        <taxon>Ovalentaria</taxon>
        <taxon>Atherinomorphae</taxon>
        <taxon>Beloniformes</taxon>
        <taxon>Adrianichthyidae</taxon>
        <taxon>Oryziinae</taxon>
        <taxon>Oryzias</taxon>
    </lineage>
</organism>